<organism evidence="6 7">
    <name type="scientific">Roseibium limicola</name>
    <dbReference type="NCBI Taxonomy" id="2816037"/>
    <lineage>
        <taxon>Bacteria</taxon>
        <taxon>Pseudomonadati</taxon>
        <taxon>Pseudomonadota</taxon>
        <taxon>Alphaproteobacteria</taxon>
        <taxon>Hyphomicrobiales</taxon>
        <taxon>Stappiaceae</taxon>
        <taxon>Roseibium</taxon>
    </lineage>
</organism>
<name>A0A939EMV1_9HYPH</name>
<dbReference type="Pfam" id="PF03466">
    <property type="entry name" value="LysR_substrate"/>
    <property type="match status" value="1"/>
</dbReference>
<dbReference type="EMBL" id="JAFLNF010000003">
    <property type="protein sequence ID" value="MBO0345060.1"/>
    <property type="molecule type" value="Genomic_DNA"/>
</dbReference>
<dbReference type="GO" id="GO:0006351">
    <property type="term" value="P:DNA-templated transcription"/>
    <property type="evidence" value="ECO:0007669"/>
    <property type="project" value="TreeGrafter"/>
</dbReference>
<dbReference type="FunFam" id="1.10.10.10:FF:000001">
    <property type="entry name" value="LysR family transcriptional regulator"/>
    <property type="match status" value="1"/>
</dbReference>
<dbReference type="SUPFAM" id="SSF46785">
    <property type="entry name" value="Winged helix' DNA-binding domain"/>
    <property type="match status" value="1"/>
</dbReference>
<protein>
    <submittedName>
        <fullName evidence="6">LysR family transcriptional regulator</fullName>
    </submittedName>
</protein>
<dbReference type="InterPro" id="IPR036390">
    <property type="entry name" value="WH_DNA-bd_sf"/>
</dbReference>
<evidence type="ECO:0000256" key="3">
    <source>
        <dbReference type="ARBA" id="ARBA00023125"/>
    </source>
</evidence>
<evidence type="ECO:0000313" key="6">
    <source>
        <dbReference type="EMBL" id="MBO0345060.1"/>
    </source>
</evidence>
<dbReference type="PANTHER" id="PTHR30537:SF74">
    <property type="entry name" value="HTH-TYPE TRANSCRIPTIONAL REGULATOR TRPI"/>
    <property type="match status" value="1"/>
</dbReference>
<dbReference type="GO" id="GO:0003700">
    <property type="term" value="F:DNA-binding transcription factor activity"/>
    <property type="evidence" value="ECO:0007669"/>
    <property type="project" value="InterPro"/>
</dbReference>
<evidence type="ECO:0000313" key="7">
    <source>
        <dbReference type="Proteomes" id="UP000664779"/>
    </source>
</evidence>
<comment type="similarity">
    <text evidence="1">Belongs to the LysR transcriptional regulatory family.</text>
</comment>
<feature type="domain" description="HTH lysR-type" evidence="5">
    <location>
        <begin position="7"/>
        <end position="64"/>
    </location>
</feature>
<dbReference type="InterPro" id="IPR058163">
    <property type="entry name" value="LysR-type_TF_proteobact-type"/>
</dbReference>
<evidence type="ECO:0000256" key="2">
    <source>
        <dbReference type="ARBA" id="ARBA00023015"/>
    </source>
</evidence>
<accession>A0A939EMV1</accession>
<proteinExistence type="inferred from homology"/>
<gene>
    <name evidence="6" type="ORF">J0X15_07510</name>
</gene>
<keyword evidence="4" id="KW-0804">Transcription</keyword>
<dbReference type="InterPro" id="IPR005119">
    <property type="entry name" value="LysR_subst-bd"/>
</dbReference>
<evidence type="ECO:0000259" key="5">
    <source>
        <dbReference type="PROSITE" id="PS50931"/>
    </source>
</evidence>
<dbReference type="GO" id="GO:0043565">
    <property type="term" value="F:sequence-specific DNA binding"/>
    <property type="evidence" value="ECO:0007669"/>
    <property type="project" value="TreeGrafter"/>
</dbReference>
<dbReference type="Gene3D" id="1.10.10.10">
    <property type="entry name" value="Winged helix-like DNA-binding domain superfamily/Winged helix DNA-binding domain"/>
    <property type="match status" value="1"/>
</dbReference>
<evidence type="ECO:0000256" key="4">
    <source>
        <dbReference type="ARBA" id="ARBA00023163"/>
    </source>
</evidence>
<dbReference type="RefSeq" id="WP_206939414.1">
    <property type="nucleotide sequence ID" value="NZ_JAFLNF010000003.1"/>
</dbReference>
<sequence>MSFRHLPPLTGLRAFAAVAQTNSFSAAGRELNVTHAAVSQQVRALETHLGTRLVERAGRGVSLTADGARLAEGLMEGFAVISETVDDILRGNTERPLNVTVTPSFAVSWLMPRISDFKQIHPEIELMLNPTSQVVDLAASDVDVAVRYGGGEWPGLLCEPLLLSGYVVVGATSLVGKDTVYQPSDLQDFPWLQELGTNELAQWLERQGVVPRSKLNITHLPGYMVLDGVRRGTGITATARIFVESLIQAGHLRVLAEELRPEASGYHIVRGKGEPRPPLKKFIHWIKRKAAETEVQCGGL</sequence>
<dbReference type="Proteomes" id="UP000664779">
    <property type="component" value="Unassembled WGS sequence"/>
</dbReference>
<dbReference type="SUPFAM" id="SSF53850">
    <property type="entry name" value="Periplasmic binding protein-like II"/>
    <property type="match status" value="1"/>
</dbReference>
<dbReference type="PRINTS" id="PR00039">
    <property type="entry name" value="HTHLYSR"/>
</dbReference>
<keyword evidence="2" id="KW-0805">Transcription regulation</keyword>
<evidence type="ECO:0000256" key="1">
    <source>
        <dbReference type="ARBA" id="ARBA00009437"/>
    </source>
</evidence>
<reference evidence="6" key="1">
    <citation type="submission" date="2021-03" db="EMBL/GenBank/DDBJ databases">
        <title>Roseibium sp. CAU 1637 isolated from Incheon.</title>
        <authorList>
            <person name="Kim W."/>
        </authorList>
    </citation>
    <scope>NUCLEOTIDE SEQUENCE</scope>
    <source>
        <strain evidence="6">CAU 1637</strain>
    </source>
</reference>
<dbReference type="Pfam" id="PF00126">
    <property type="entry name" value="HTH_1"/>
    <property type="match status" value="1"/>
</dbReference>
<dbReference type="PROSITE" id="PS50931">
    <property type="entry name" value="HTH_LYSR"/>
    <property type="match status" value="1"/>
</dbReference>
<dbReference type="InterPro" id="IPR000847">
    <property type="entry name" value="LysR_HTH_N"/>
</dbReference>
<comment type="caution">
    <text evidence="6">The sequence shown here is derived from an EMBL/GenBank/DDBJ whole genome shotgun (WGS) entry which is preliminary data.</text>
</comment>
<keyword evidence="7" id="KW-1185">Reference proteome</keyword>
<keyword evidence="3" id="KW-0238">DNA-binding</keyword>
<dbReference type="InterPro" id="IPR036388">
    <property type="entry name" value="WH-like_DNA-bd_sf"/>
</dbReference>
<dbReference type="PANTHER" id="PTHR30537">
    <property type="entry name" value="HTH-TYPE TRANSCRIPTIONAL REGULATOR"/>
    <property type="match status" value="1"/>
</dbReference>
<dbReference type="AlphaFoldDB" id="A0A939EMV1"/>
<dbReference type="Gene3D" id="3.40.190.10">
    <property type="entry name" value="Periplasmic binding protein-like II"/>
    <property type="match status" value="2"/>
</dbReference>